<proteinExistence type="predicted"/>
<dbReference type="EMBL" id="JACGCI010000021">
    <property type="protein sequence ID" value="KAF6757719.1"/>
    <property type="molecule type" value="Genomic_DNA"/>
</dbReference>
<evidence type="ECO:0000256" key="1">
    <source>
        <dbReference type="SAM" id="MobiDB-lite"/>
    </source>
</evidence>
<dbReference type="AlphaFoldDB" id="A0A8H6I300"/>
<name>A0A8H6I300_9AGAR</name>
<keyword evidence="3" id="KW-1185">Reference proteome</keyword>
<reference evidence="2 3" key="1">
    <citation type="submission" date="2020-07" db="EMBL/GenBank/DDBJ databases">
        <title>Comparative genomics of pyrophilous fungi reveals a link between fire events and developmental genes.</title>
        <authorList>
            <consortium name="DOE Joint Genome Institute"/>
            <person name="Steindorff A.S."/>
            <person name="Carver A."/>
            <person name="Calhoun S."/>
            <person name="Stillman K."/>
            <person name="Liu H."/>
            <person name="Lipzen A."/>
            <person name="Pangilinan J."/>
            <person name="Labutti K."/>
            <person name="Bruns T.D."/>
            <person name="Grigoriev I.V."/>
        </authorList>
    </citation>
    <scope>NUCLEOTIDE SEQUENCE [LARGE SCALE GENOMIC DNA]</scope>
    <source>
        <strain evidence="2 3">CBS 144469</strain>
    </source>
</reference>
<sequence>MQCKAACWITGAFRTSPTGGVESLAGLAPIQLHLQKLSKRAIFRTATLSDTHPLRALLGAEFRSAAVPNYRAVIWLPRHGHQRTVRDAITQTSAQLGELTEVFAPCAEENAPGSRLMDLYSERVEFNVYTRKGLEVWLHAGLSSTSCTGKLLTSCTLRALGQTVRSQGTSATRLPLPGRVLFADAELFAIQAAVASATQREDCHKIIIFTDHIASAKQAVDPSVHSGQAHSLAVCKALAAWFAISADHCIEFVQWALQGYRGSQFLQLHAPDGSILQPACILNHTPIGKFSKFGLRITTVPQAVSITTSIWAICRTLFFDSLLQHLTTMGRTKKSQPTPSSELPDCHSAPSIPQPSGTLGELAAACEDNVNKFGLSKATTKSYSIYTGSARQFLHDLIEERIKMKTKDHIPNDELAHTLDKWGGWAVGEGVNVLLKYLVNSLHTVENTYRSALDPDRRPLADIGSNRPCEPVSQEDIIDLKACLTKKMEELNLVVSQKAEAPRAPTDAATAHPITSEQSPLPFEAGHAMPGIFNNYTGTVAQSEPVYAPHAT</sequence>
<evidence type="ECO:0000313" key="3">
    <source>
        <dbReference type="Proteomes" id="UP000521943"/>
    </source>
</evidence>
<evidence type="ECO:0000313" key="2">
    <source>
        <dbReference type="EMBL" id="KAF6757719.1"/>
    </source>
</evidence>
<protein>
    <submittedName>
        <fullName evidence="2">Uncharacterized protein</fullName>
    </submittedName>
</protein>
<feature type="compositionally biased region" description="Polar residues" evidence="1">
    <location>
        <begin position="330"/>
        <end position="341"/>
    </location>
</feature>
<dbReference type="Proteomes" id="UP000521943">
    <property type="component" value="Unassembled WGS sequence"/>
</dbReference>
<dbReference type="OrthoDB" id="3063802at2759"/>
<organism evidence="2 3">
    <name type="scientific">Ephemerocybe angulata</name>
    <dbReference type="NCBI Taxonomy" id="980116"/>
    <lineage>
        <taxon>Eukaryota</taxon>
        <taxon>Fungi</taxon>
        <taxon>Dikarya</taxon>
        <taxon>Basidiomycota</taxon>
        <taxon>Agaricomycotina</taxon>
        <taxon>Agaricomycetes</taxon>
        <taxon>Agaricomycetidae</taxon>
        <taxon>Agaricales</taxon>
        <taxon>Agaricineae</taxon>
        <taxon>Psathyrellaceae</taxon>
        <taxon>Ephemerocybe</taxon>
    </lineage>
</organism>
<accession>A0A8H6I300</accession>
<gene>
    <name evidence="2" type="ORF">DFP72DRAFT_1065511</name>
</gene>
<feature type="region of interest" description="Disordered" evidence="1">
    <location>
        <begin position="330"/>
        <end position="350"/>
    </location>
</feature>
<comment type="caution">
    <text evidence="2">The sequence shown here is derived from an EMBL/GenBank/DDBJ whole genome shotgun (WGS) entry which is preliminary data.</text>
</comment>